<dbReference type="EMBL" id="FRAC01000027">
    <property type="protein sequence ID" value="SHL23778.1"/>
    <property type="molecule type" value="Genomic_DNA"/>
</dbReference>
<evidence type="ECO:0000256" key="1">
    <source>
        <dbReference type="SAM" id="Phobius"/>
    </source>
</evidence>
<protein>
    <recommendedName>
        <fullName evidence="4">Lipoprotein</fullName>
    </recommendedName>
</protein>
<evidence type="ECO:0008006" key="4">
    <source>
        <dbReference type="Google" id="ProtNLM"/>
    </source>
</evidence>
<keyword evidence="1" id="KW-0472">Membrane</keyword>
<gene>
    <name evidence="2" type="ORF">SAMN02745136_04439</name>
</gene>
<keyword evidence="1" id="KW-1133">Transmembrane helix</keyword>
<feature type="transmembrane region" description="Helical" evidence="1">
    <location>
        <begin position="6"/>
        <end position="26"/>
    </location>
</feature>
<evidence type="ECO:0000313" key="3">
    <source>
        <dbReference type="Proteomes" id="UP000184386"/>
    </source>
</evidence>
<accession>A0A1M6YZU3</accession>
<name>A0A1M6YZU3_9FIRM</name>
<organism evidence="2 3">
    <name type="scientific">Anaerocolumna jejuensis DSM 15929</name>
    <dbReference type="NCBI Taxonomy" id="1121322"/>
    <lineage>
        <taxon>Bacteria</taxon>
        <taxon>Bacillati</taxon>
        <taxon>Bacillota</taxon>
        <taxon>Clostridia</taxon>
        <taxon>Lachnospirales</taxon>
        <taxon>Lachnospiraceae</taxon>
        <taxon>Anaerocolumna</taxon>
    </lineage>
</organism>
<dbReference type="RefSeq" id="WP_073279219.1">
    <property type="nucleotide sequence ID" value="NZ_FRAC01000027.1"/>
</dbReference>
<evidence type="ECO:0000313" key="2">
    <source>
        <dbReference type="EMBL" id="SHL23778.1"/>
    </source>
</evidence>
<dbReference type="Proteomes" id="UP000184386">
    <property type="component" value="Unassembled WGS sequence"/>
</dbReference>
<keyword evidence="3" id="KW-1185">Reference proteome</keyword>
<dbReference type="AlphaFoldDB" id="A0A1M6YZU3"/>
<keyword evidence="1" id="KW-0812">Transmembrane</keyword>
<dbReference type="PROSITE" id="PS51257">
    <property type="entry name" value="PROKAR_LIPOPROTEIN"/>
    <property type="match status" value="1"/>
</dbReference>
<proteinExistence type="predicted"/>
<reference evidence="2 3" key="1">
    <citation type="submission" date="2016-11" db="EMBL/GenBank/DDBJ databases">
        <authorList>
            <person name="Jaros S."/>
            <person name="Januszkiewicz K."/>
            <person name="Wedrychowicz H."/>
        </authorList>
    </citation>
    <scope>NUCLEOTIDE SEQUENCE [LARGE SCALE GENOMIC DNA]</scope>
    <source>
        <strain evidence="2 3">DSM 15929</strain>
    </source>
</reference>
<sequence length="192" mass="22044">MQRKLISTIMLIGVISISLFFVGCKFDNKNINKSEKKIYGKSKIQDIKDLLKMYPLDYNSDEAIKDGLFVISDNSIVGGEENWNDFISKVGDKKNDSIIVATISNKGDMRLMYLSYLDNKFFSYFDMTRFKDSGIDYYSSDEYKFLKIYDVLGESNIALVNDESITYEEIENDLANGLVTSCNLFTFKNDND</sequence>